<protein>
    <submittedName>
        <fullName evidence="2">Reverse transcriptase zinc-binding domain-containing protein</fullName>
    </submittedName>
</protein>
<organism evidence="2 3">
    <name type="scientific">Tanacetum coccineum</name>
    <dbReference type="NCBI Taxonomy" id="301880"/>
    <lineage>
        <taxon>Eukaryota</taxon>
        <taxon>Viridiplantae</taxon>
        <taxon>Streptophyta</taxon>
        <taxon>Embryophyta</taxon>
        <taxon>Tracheophyta</taxon>
        <taxon>Spermatophyta</taxon>
        <taxon>Magnoliopsida</taxon>
        <taxon>eudicotyledons</taxon>
        <taxon>Gunneridae</taxon>
        <taxon>Pentapetalae</taxon>
        <taxon>asterids</taxon>
        <taxon>campanulids</taxon>
        <taxon>Asterales</taxon>
        <taxon>Asteraceae</taxon>
        <taxon>Asteroideae</taxon>
        <taxon>Anthemideae</taxon>
        <taxon>Anthemidinae</taxon>
        <taxon>Tanacetum</taxon>
    </lineage>
</organism>
<dbReference type="GO" id="GO:0003964">
    <property type="term" value="F:RNA-directed DNA polymerase activity"/>
    <property type="evidence" value="ECO:0007669"/>
    <property type="project" value="UniProtKB-KW"/>
</dbReference>
<dbReference type="PANTHER" id="PTHR33116">
    <property type="entry name" value="REVERSE TRANSCRIPTASE ZINC-BINDING DOMAIN-CONTAINING PROTEIN-RELATED-RELATED"/>
    <property type="match status" value="1"/>
</dbReference>
<dbReference type="PANTHER" id="PTHR33116:SF84">
    <property type="entry name" value="RNA-DIRECTED DNA POLYMERASE"/>
    <property type="match status" value="1"/>
</dbReference>
<gene>
    <name evidence="2" type="ORF">Tco_1092397</name>
</gene>
<dbReference type="EMBL" id="BQNB010020520">
    <property type="protein sequence ID" value="GJT96879.1"/>
    <property type="molecule type" value="Genomic_DNA"/>
</dbReference>
<keyword evidence="3" id="KW-1185">Reference proteome</keyword>
<dbReference type="Pfam" id="PF13966">
    <property type="entry name" value="zf-RVT"/>
    <property type="match status" value="1"/>
</dbReference>
<evidence type="ECO:0000313" key="2">
    <source>
        <dbReference type="EMBL" id="GJT96879.1"/>
    </source>
</evidence>
<keyword evidence="2" id="KW-0808">Transferase</keyword>
<proteinExistence type="predicted"/>
<evidence type="ECO:0000259" key="1">
    <source>
        <dbReference type="Pfam" id="PF13966"/>
    </source>
</evidence>
<name>A0ABQ5I9R8_9ASTR</name>
<reference evidence="2" key="2">
    <citation type="submission" date="2022-01" db="EMBL/GenBank/DDBJ databases">
        <authorList>
            <person name="Yamashiro T."/>
            <person name="Shiraishi A."/>
            <person name="Satake H."/>
            <person name="Nakayama K."/>
        </authorList>
    </citation>
    <scope>NUCLEOTIDE SEQUENCE</scope>
</reference>
<accession>A0ABQ5I9R8</accession>
<keyword evidence="2" id="KW-0548">Nucleotidyltransferase</keyword>
<dbReference type="InterPro" id="IPR026960">
    <property type="entry name" value="RVT-Znf"/>
</dbReference>
<dbReference type="Proteomes" id="UP001151760">
    <property type="component" value="Unassembled WGS sequence"/>
</dbReference>
<reference evidence="2" key="1">
    <citation type="journal article" date="2022" name="Int. J. Mol. Sci.">
        <title>Draft Genome of Tanacetum Coccineum: Genomic Comparison of Closely Related Tanacetum-Family Plants.</title>
        <authorList>
            <person name="Yamashiro T."/>
            <person name="Shiraishi A."/>
            <person name="Nakayama K."/>
            <person name="Satake H."/>
        </authorList>
    </citation>
    <scope>NUCLEOTIDE SEQUENCE</scope>
</reference>
<comment type="caution">
    <text evidence="2">The sequence shown here is derived from an EMBL/GenBank/DDBJ whole genome shotgun (WGS) entry which is preliminary data.</text>
</comment>
<evidence type="ECO:0000313" key="3">
    <source>
        <dbReference type="Proteomes" id="UP001151760"/>
    </source>
</evidence>
<sequence length="257" mass="29783">MDIGDGTNASVWYDKWEEHDPLSNFIRVSNTDICDARFSKDACVADMVKEGLPVPFTIRGIWKKSMRTDYSEVEWYKVVWFTQCTPRHAFIMWLALHNRLQTQDRMAKWNNGTNLCPLCETCIVILYHTYSSGIMQNSYCNNSIKGVLGRIGVAACVYKISRERNLRLFQNSKRTEEDVVKCLKEEIRWKLMSLKVKRSQAVTKVFKQWDTFKYKLRRIVSVGGGCIEFGVCLHKGNVILLAEVTKPALWMMPFLDA</sequence>
<keyword evidence="2" id="KW-0695">RNA-directed DNA polymerase</keyword>
<feature type="domain" description="Reverse transcriptase zinc-binding" evidence="1">
    <location>
        <begin position="56"/>
        <end position="121"/>
    </location>
</feature>